<dbReference type="Proteomes" id="UP001527925">
    <property type="component" value="Unassembled WGS sequence"/>
</dbReference>
<evidence type="ECO:0000259" key="1">
    <source>
        <dbReference type="PROSITE" id="PS50206"/>
    </source>
</evidence>
<evidence type="ECO:0000313" key="2">
    <source>
        <dbReference type="EMBL" id="KAL2919235.1"/>
    </source>
</evidence>
<dbReference type="PROSITE" id="PS50206">
    <property type="entry name" value="RHODANESE_3"/>
    <property type="match status" value="1"/>
</dbReference>
<proteinExistence type="predicted"/>
<evidence type="ECO:0000313" key="3">
    <source>
        <dbReference type="Proteomes" id="UP001527925"/>
    </source>
</evidence>
<organism evidence="2 3">
    <name type="scientific">Polyrhizophydium stewartii</name>
    <dbReference type="NCBI Taxonomy" id="2732419"/>
    <lineage>
        <taxon>Eukaryota</taxon>
        <taxon>Fungi</taxon>
        <taxon>Fungi incertae sedis</taxon>
        <taxon>Chytridiomycota</taxon>
        <taxon>Chytridiomycota incertae sedis</taxon>
        <taxon>Chytridiomycetes</taxon>
        <taxon>Rhizophydiales</taxon>
        <taxon>Rhizophydiales incertae sedis</taxon>
        <taxon>Polyrhizophydium</taxon>
    </lineage>
</organism>
<dbReference type="InterPro" id="IPR001763">
    <property type="entry name" value="Rhodanese-like_dom"/>
</dbReference>
<dbReference type="PANTHER" id="PTHR10828">
    <property type="entry name" value="M-PHASE INDUCER PHOSPHATASE DUAL SPECIFICITY PHOSPHATASE CDC25"/>
    <property type="match status" value="1"/>
</dbReference>
<dbReference type="GO" id="GO:0004725">
    <property type="term" value="F:protein tyrosine phosphatase activity"/>
    <property type="evidence" value="ECO:0007669"/>
    <property type="project" value="UniProtKB-EC"/>
</dbReference>
<sequence>MAQYADQEELLALISDPAKKPGRDYLVVDVRGDDYAGGHIPGARNVPSNVLLENPDQQLQELGGVPVLFFHCALSQVRGPKCANRYAEALARAGRSGTQQVKVLRGGFEQWQARFRGDPKLVEDWDAEMWDVPFA</sequence>
<dbReference type="EC" id="3.1.3.48" evidence="2"/>
<keyword evidence="3" id="KW-1185">Reference proteome</keyword>
<protein>
    <submittedName>
        <fullName evidence="2">Cdc25 phosphatase Ibp1</fullName>
        <ecNumber evidence="2">3.1.3.48</ecNumber>
    </submittedName>
</protein>
<feature type="domain" description="Rhodanese" evidence="1">
    <location>
        <begin position="21"/>
        <end position="116"/>
    </location>
</feature>
<dbReference type="InterPro" id="IPR001307">
    <property type="entry name" value="Thiosulphate_STrfase_CS"/>
</dbReference>
<dbReference type="InterPro" id="IPR036873">
    <property type="entry name" value="Rhodanese-like_dom_sf"/>
</dbReference>
<dbReference type="EMBL" id="JADGIZ020000003">
    <property type="protein sequence ID" value="KAL2919235.1"/>
    <property type="molecule type" value="Genomic_DNA"/>
</dbReference>
<dbReference type="PANTHER" id="PTHR10828:SF38">
    <property type="entry name" value="ARSENICAL-RESISTANCE PROTEIN 2-RELATED"/>
    <property type="match status" value="1"/>
</dbReference>
<name>A0ABR4NI71_9FUNG</name>
<comment type="caution">
    <text evidence="2">The sequence shown here is derived from an EMBL/GenBank/DDBJ whole genome shotgun (WGS) entry which is preliminary data.</text>
</comment>
<dbReference type="Pfam" id="PF00581">
    <property type="entry name" value="Rhodanese"/>
    <property type="match status" value="1"/>
</dbReference>
<dbReference type="Gene3D" id="3.40.250.10">
    <property type="entry name" value="Rhodanese-like domain"/>
    <property type="match status" value="1"/>
</dbReference>
<dbReference type="PROSITE" id="PS00380">
    <property type="entry name" value="RHODANESE_1"/>
    <property type="match status" value="1"/>
</dbReference>
<gene>
    <name evidence="2" type="primary">ibp1</name>
    <name evidence="2" type="ORF">HK105_200878</name>
</gene>
<keyword evidence="2" id="KW-0378">Hydrolase</keyword>
<reference evidence="2 3" key="1">
    <citation type="submission" date="2023-09" db="EMBL/GenBank/DDBJ databases">
        <title>Pangenome analysis of Batrachochytrium dendrobatidis and related Chytrids.</title>
        <authorList>
            <person name="Yacoub M.N."/>
            <person name="Stajich J.E."/>
            <person name="James T.Y."/>
        </authorList>
    </citation>
    <scope>NUCLEOTIDE SEQUENCE [LARGE SCALE GENOMIC DNA]</scope>
    <source>
        <strain evidence="2 3">JEL0888</strain>
    </source>
</reference>
<dbReference type="SMART" id="SM00450">
    <property type="entry name" value="RHOD"/>
    <property type="match status" value="1"/>
</dbReference>
<dbReference type="SUPFAM" id="SSF52821">
    <property type="entry name" value="Rhodanese/Cell cycle control phosphatase"/>
    <property type="match status" value="1"/>
</dbReference>
<accession>A0ABR4NI71</accession>